<evidence type="ECO:0008006" key="3">
    <source>
        <dbReference type="Google" id="ProtNLM"/>
    </source>
</evidence>
<reference evidence="1 2" key="1">
    <citation type="submission" date="2022-01" db="EMBL/GenBank/DDBJ databases">
        <title>Novel bile acid biosynthetic pathways are enriched in the microbiome of centenarians.</title>
        <authorList>
            <person name="Sato Y."/>
            <person name="Atarashi K."/>
            <person name="Plichta R.D."/>
            <person name="Arai Y."/>
            <person name="Sasajima S."/>
            <person name="Kearney M.S."/>
            <person name="Suda W."/>
            <person name="Takeshita K."/>
            <person name="Sasaki T."/>
            <person name="Okamoto S."/>
            <person name="Skelly N.A."/>
            <person name="Okamura Y."/>
            <person name="Vlamakis H."/>
            <person name="Li Y."/>
            <person name="Tanoue T."/>
            <person name="Takei H."/>
            <person name="Nittono H."/>
            <person name="Narushima S."/>
            <person name="Irie J."/>
            <person name="Itoh H."/>
            <person name="Moriya K."/>
            <person name="Sugiura Y."/>
            <person name="Suematsu M."/>
            <person name="Moritoki N."/>
            <person name="Shibata S."/>
            <person name="Littman R.D."/>
            <person name="Fischbach A.M."/>
            <person name="Uwamino Y."/>
            <person name="Inoue T."/>
            <person name="Honda A."/>
            <person name="Hattori M."/>
            <person name="Murai T."/>
            <person name="Xavier J.R."/>
            <person name="Hirose N."/>
            <person name="Honda K."/>
        </authorList>
    </citation>
    <scope>NUCLEOTIDE SEQUENCE [LARGE SCALE GENOMIC DNA]</scope>
    <source>
        <strain evidence="1 2">CE91-St30</strain>
    </source>
</reference>
<gene>
    <name evidence="1" type="ORF">CE91St30_24880</name>
</gene>
<keyword evidence="2" id="KW-1185">Reference proteome</keyword>
<protein>
    <recommendedName>
        <fullName evidence="3">DUF1905 domain-containing protein</fullName>
    </recommendedName>
</protein>
<accession>A0ABN6MGN5</accession>
<dbReference type="SUPFAM" id="SSF141694">
    <property type="entry name" value="AF2212/PG0164-like"/>
    <property type="match status" value="1"/>
</dbReference>
<organism evidence="1 2">
    <name type="scientific">Raoultibacter timonensis</name>
    <dbReference type="NCBI Taxonomy" id="1907662"/>
    <lineage>
        <taxon>Bacteria</taxon>
        <taxon>Bacillati</taxon>
        <taxon>Actinomycetota</taxon>
        <taxon>Coriobacteriia</taxon>
        <taxon>Eggerthellales</taxon>
        <taxon>Eggerthellaceae</taxon>
        <taxon>Raoultibacter</taxon>
    </lineage>
</organism>
<evidence type="ECO:0000313" key="2">
    <source>
        <dbReference type="Proteomes" id="UP001320544"/>
    </source>
</evidence>
<sequence length="98" mass="10767">MSRPESFAAPVELFDRPGGWYYAAVPASLCEPYYDLQDRGLIAVTATARANAASFTWPTSLLPLGDGSHFLALPAKARKRLHVDVGDTVEITFSIRQR</sequence>
<proteinExistence type="predicted"/>
<dbReference type="InterPro" id="IPR015018">
    <property type="entry name" value="DUF1905"/>
</dbReference>
<dbReference type="Pfam" id="PF08922">
    <property type="entry name" value="DUF1905"/>
    <property type="match status" value="1"/>
</dbReference>
<dbReference type="Gene3D" id="2.40.30.100">
    <property type="entry name" value="AF2212/PG0164-like"/>
    <property type="match status" value="1"/>
</dbReference>
<dbReference type="EMBL" id="AP025564">
    <property type="protein sequence ID" value="BDE97155.1"/>
    <property type="molecule type" value="Genomic_DNA"/>
</dbReference>
<dbReference type="Proteomes" id="UP001320544">
    <property type="component" value="Chromosome"/>
</dbReference>
<evidence type="ECO:0000313" key="1">
    <source>
        <dbReference type="EMBL" id="BDE97155.1"/>
    </source>
</evidence>
<dbReference type="RefSeq" id="WP_102377456.1">
    <property type="nucleotide sequence ID" value="NZ_AP025564.1"/>
</dbReference>
<dbReference type="InterPro" id="IPR037079">
    <property type="entry name" value="AF2212/PG0164-like_sf"/>
</dbReference>
<name>A0ABN6MGN5_9ACTN</name>